<keyword evidence="3" id="KW-1003">Cell membrane</keyword>
<accession>A0A4V1L660</accession>
<dbReference type="EMBL" id="RDSM01000001">
    <property type="protein sequence ID" value="RXH58134.1"/>
    <property type="molecule type" value="Genomic_DNA"/>
</dbReference>
<proteinExistence type="inferred from homology"/>
<keyword evidence="9" id="KW-1185">Reference proteome</keyword>
<keyword evidence="5 7" id="KW-1133">Transmembrane helix</keyword>
<comment type="caution">
    <text evidence="8">The sequence shown here is derived from an EMBL/GenBank/DDBJ whole genome shotgun (WGS) entry which is preliminary data.</text>
</comment>
<dbReference type="Proteomes" id="UP000289437">
    <property type="component" value="Unassembled WGS sequence"/>
</dbReference>
<reference evidence="8 9" key="1">
    <citation type="submission" date="2018-11" db="EMBL/GenBank/DDBJ databases">
        <authorList>
            <person name="Mardanov A.V."/>
            <person name="Ravin N.V."/>
            <person name="Dedysh S.N."/>
        </authorList>
    </citation>
    <scope>NUCLEOTIDE SEQUENCE [LARGE SCALE GENOMIC DNA]</scope>
    <source>
        <strain evidence="8 9">AF10</strain>
    </source>
</reference>
<comment type="caution">
    <text evidence="7">Lacks conserved residue(s) required for the propagation of feature annotation.</text>
</comment>
<gene>
    <name evidence="8" type="ORF">GRAN_1444</name>
</gene>
<reference evidence="9" key="2">
    <citation type="submission" date="2019-02" db="EMBL/GenBank/DDBJ databases">
        <title>Granulicella sibirica sp. nov., a psychrotolerant acidobacterium isolated from an organic soil layer in forested tundra, West Siberia.</title>
        <authorList>
            <person name="Oshkin I.Y."/>
            <person name="Kulichevskaya I.S."/>
            <person name="Rijpstra W.I.C."/>
            <person name="Sinninghe Damste J.S."/>
            <person name="Rakitin A.L."/>
            <person name="Ravin N.V."/>
            <person name="Dedysh S.N."/>
        </authorList>
    </citation>
    <scope>NUCLEOTIDE SEQUENCE [LARGE SCALE GENOMIC DNA]</scope>
    <source>
        <strain evidence="9">AF10</strain>
    </source>
</reference>
<evidence type="ECO:0000256" key="5">
    <source>
        <dbReference type="ARBA" id="ARBA00022989"/>
    </source>
</evidence>
<protein>
    <recommendedName>
        <fullName evidence="7">UPF0056 membrane protein</fullName>
    </recommendedName>
</protein>
<dbReference type="AlphaFoldDB" id="A0A4V1L660"/>
<sequence length="85" mass="9073">MMNELSSYFLSSFTSLVPLINPPGCAAEVLGIVGLGNRGLYRSLARKVAINTALLLAVMVVGGPYVLRCFGISIGIFKSWEAYSS</sequence>
<keyword evidence="6 7" id="KW-0472">Membrane</keyword>
<evidence type="ECO:0000256" key="4">
    <source>
        <dbReference type="ARBA" id="ARBA00022692"/>
    </source>
</evidence>
<evidence type="ECO:0000256" key="7">
    <source>
        <dbReference type="RuleBase" id="RU362048"/>
    </source>
</evidence>
<evidence type="ECO:0000313" key="9">
    <source>
        <dbReference type="Proteomes" id="UP000289437"/>
    </source>
</evidence>
<evidence type="ECO:0000256" key="6">
    <source>
        <dbReference type="ARBA" id="ARBA00023136"/>
    </source>
</evidence>
<dbReference type="RefSeq" id="WP_128912181.1">
    <property type="nucleotide sequence ID" value="NZ_RDSM01000001.1"/>
</dbReference>
<evidence type="ECO:0000256" key="2">
    <source>
        <dbReference type="ARBA" id="ARBA00009784"/>
    </source>
</evidence>
<dbReference type="GO" id="GO:0005886">
    <property type="term" value="C:plasma membrane"/>
    <property type="evidence" value="ECO:0007669"/>
    <property type="project" value="UniProtKB-SubCell"/>
</dbReference>
<evidence type="ECO:0000313" key="8">
    <source>
        <dbReference type="EMBL" id="RXH58134.1"/>
    </source>
</evidence>
<name>A0A4V1L660_9BACT</name>
<evidence type="ECO:0000256" key="3">
    <source>
        <dbReference type="ARBA" id="ARBA00022475"/>
    </source>
</evidence>
<dbReference type="Pfam" id="PF01914">
    <property type="entry name" value="MarC"/>
    <property type="match status" value="1"/>
</dbReference>
<keyword evidence="4 7" id="KW-0812">Transmembrane</keyword>
<comment type="similarity">
    <text evidence="2 7">Belongs to the UPF0056 (MarC) family.</text>
</comment>
<feature type="transmembrane region" description="Helical" evidence="7">
    <location>
        <begin position="51"/>
        <end position="77"/>
    </location>
</feature>
<comment type="subcellular location">
    <subcellularLocation>
        <location evidence="1 7">Cell membrane</location>
        <topology evidence="1 7">Multi-pass membrane protein</topology>
    </subcellularLocation>
</comment>
<evidence type="ECO:0000256" key="1">
    <source>
        <dbReference type="ARBA" id="ARBA00004651"/>
    </source>
</evidence>
<dbReference type="InterPro" id="IPR002771">
    <property type="entry name" value="Multi_antbiot-R_MarC"/>
</dbReference>
<organism evidence="8 9">
    <name type="scientific">Granulicella sibirica</name>
    <dbReference type="NCBI Taxonomy" id="2479048"/>
    <lineage>
        <taxon>Bacteria</taxon>
        <taxon>Pseudomonadati</taxon>
        <taxon>Acidobacteriota</taxon>
        <taxon>Terriglobia</taxon>
        <taxon>Terriglobales</taxon>
        <taxon>Acidobacteriaceae</taxon>
        <taxon>Granulicella</taxon>
    </lineage>
</organism>